<keyword evidence="3 5" id="KW-0863">Zinc-finger</keyword>
<evidence type="ECO:0000256" key="3">
    <source>
        <dbReference type="ARBA" id="ARBA00022771"/>
    </source>
</evidence>
<feature type="region of interest" description="Disordered" evidence="6">
    <location>
        <begin position="292"/>
        <end position="327"/>
    </location>
</feature>
<feature type="compositionally biased region" description="Low complexity" evidence="6">
    <location>
        <begin position="318"/>
        <end position="327"/>
    </location>
</feature>
<dbReference type="Proteomes" id="UP001153365">
    <property type="component" value="Unassembled WGS sequence"/>
</dbReference>
<evidence type="ECO:0000256" key="4">
    <source>
        <dbReference type="ARBA" id="ARBA00022833"/>
    </source>
</evidence>
<dbReference type="PANTHER" id="PTHR23057">
    <property type="entry name" value="JUXTAPOSED WITH ANOTHER ZINC FINGER PROTEIN 1"/>
    <property type="match status" value="1"/>
</dbReference>
<protein>
    <submittedName>
        <fullName evidence="8">Expressed protein</fullName>
    </submittedName>
</protein>
<keyword evidence="2" id="KW-0677">Repeat</keyword>
<dbReference type="Gene3D" id="3.30.160.60">
    <property type="entry name" value="Classic Zinc Finger"/>
    <property type="match status" value="1"/>
</dbReference>
<feature type="compositionally biased region" description="Polar residues" evidence="6">
    <location>
        <begin position="39"/>
        <end position="53"/>
    </location>
</feature>
<feature type="compositionally biased region" description="Polar residues" evidence="6">
    <location>
        <begin position="65"/>
        <end position="76"/>
    </location>
</feature>
<evidence type="ECO:0000313" key="8">
    <source>
        <dbReference type="EMBL" id="CAH7689839.1"/>
    </source>
</evidence>
<feature type="region of interest" description="Disordered" evidence="6">
    <location>
        <begin position="339"/>
        <end position="358"/>
    </location>
</feature>
<proteinExistence type="predicted"/>
<sequence length="413" mass="44547">MAPFASSASSNQTSSPILTTRLTPISNSHYLPPSPSPSTATITNGTQPISSLAHSALKRPRTLSPLATPNQEPKSSGSKKRAKNPNHQTITKKGTIVGQLSTQVADETDPTVKPYGCGYLSCSGANSALGDGLGNTAVRFNNCGELLAHWRAVHENDRGNIERPFVCLMEGCMRDWKNIAGIRYHIRKILNKLKKFGGIGSTPGIPQNATANGSGSKPRSSWKKKPANNPKNEEKEAARKYKCPVPGCDKSYQQTSGLKYHLSNAPEHIQEIQRDKINLDALIAQSTLNMLKNREENPGPGGGESKTTQSSALPPTPVTTADTSTSASATAYIEQPGQYNNNQQASAPTSNLAGMVTGDPHSMMTHPSIHHHHPSFSHAHFHQHQRRNPHEVFMMANSITTSGHTNGSGFRFN</sequence>
<keyword evidence="9" id="KW-1185">Reference proteome</keyword>
<feature type="compositionally biased region" description="Low complexity" evidence="6">
    <location>
        <begin position="1"/>
        <end position="15"/>
    </location>
</feature>
<feature type="domain" description="C2H2-type" evidence="7">
    <location>
        <begin position="241"/>
        <end position="273"/>
    </location>
</feature>
<name>A0AAV0BU98_PHAPC</name>
<dbReference type="PROSITE" id="PS50157">
    <property type="entry name" value="ZINC_FINGER_C2H2_2"/>
    <property type="match status" value="1"/>
</dbReference>
<feature type="region of interest" description="Disordered" evidence="6">
    <location>
        <begin position="201"/>
        <end position="239"/>
    </location>
</feature>
<dbReference type="GO" id="GO:0005634">
    <property type="term" value="C:nucleus"/>
    <property type="evidence" value="ECO:0007669"/>
    <property type="project" value="TreeGrafter"/>
</dbReference>
<evidence type="ECO:0000256" key="5">
    <source>
        <dbReference type="PROSITE-ProRule" id="PRU00042"/>
    </source>
</evidence>
<evidence type="ECO:0000256" key="6">
    <source>
        <dbReference type="SAM" id="MobiDB-lite"/>
    </source>
</evidence>
<evidence type="ECO:0000256" key="2">
    <source>
        <dbReference type="ARBA" id="ARBA00022737"/>
    </source>
</evidence>
<dbReference type="PANTHER" id="PTHR23057:SF0">
    <property type="entry name" value="JUXTAPOSED WITH ANOTHER ZINC FINGER PROTEIN 1"/>
    <property type="match status" value="1"/>
</dbReference>
<feature type="compositionally biased region" description="Polar residues" evidence="6">
    <location>
        <begin position="85"/>
        <end position="95"/>
    </location>
</feature>
<evidence type="ECO:0000256" key="1">
    <source>
        <dbReference type="ARBA" id="ARBA00022723"/>
    </source>
</evidence>
<organism evidence="8 9">
    <name type="scientific">Phakopsora pachyrhizi</name>
    <name type="common">Asian soybean rust disease fungus</name>
    <dbReference type="NCBI Taxonomy" id="170000"/>
    <lineage>
        <taxon>Eukaryota</taxon>
        <taxon>Fungi</taxon>
        <taxon>Dikarya</taxon>
        <taxon>Basidiomycota</taxon>
        <taxon>Pucciniomycotina</taxon>
        <taxon>Pucciniomycetes</taxon>
        <taxon>Pucciniales</taxon>
        <taxon>Phakopsoraceae</taxon>
        <taxon>Phakopsora</taxon>
    </lineage>
</organism>
<accession>A0AAV0BU98</accession>
<dbReference type="InterPro" id="IPR013087">
    <property type="entry name" value="Znf_C2H2_type"/>
</dbReference>
<comment type="caution">
    <text evidence="8">The sequence shown here is derived from an EMBL/GenBank/DDBJ whole genome shotgun (WGS) entry which is preliminary data.</text>
</comment>
<evidence type="ECO:0000259" key="7">
    <source>
        <dbReference type="PROSITE" id="PS50157"/>
    </source>
</evidence>
<dbReference type="AlphaFoldDB" id="A0AAV0BU98"/>
<feature type="compositionally biased region" description="Polar residues" evidence="6">
    <location>
        <begin position="339"/>
        <end position="352"/>
    </location>
</feature>
<reference evidence="8" key="1">
    <citation type="submission" date="2022-06" db="EMBL/GenBank/DDBJ databases">
        <authorList>
            <consortium name="SYNGENTA / RWTH Aachen University"/>
        </authorList>
    </citation>
    <scope>NUCLEOTIDE SEQUENCE</scope>
</reference>
<feature type="region of interest" description="Disordered" evidence="6">
    <location>
        <begin position="1"/>
        <end position="95"/>
    </location>
</feature>
<keyword evidence="4" id="KW-0862">Zinc</keyword>
<feature type="compositionally biased region" description="Polar residues" evidence="6">
    <location>
        <begin position="204"/>
        <end position="219"/>
    </location>
</feature>
<keyword evidence="1" id="KW-0479">Metal-binding</keyword>
<dbReference type="InterPro" id="IPR051580">
    <property type="entry name" value="ZnF-Chromatin_assoc"/>
</dbReference>
<evidence type="ECO:0000313" key="9">
    <source>
        <dbReference type="Proteomes" id="UP001153365"/>
    </source>
</evidence>
<feature type="compositionally biased region" description="Polar residues" evidence="6">
    <location>
        <begin position="16"/>
        <end position="29"/>
    </location>
</feature>
<dbReference type="GO" id="GO:0008270">
    <property type="term" value="F:zinc ion binding"/>
    <property type="evidence" value="ECO:0007669"/>
    <property type="project" value="UniProtKB-KW"/>
</dbReference>
<gene>
    <name evidence="8" type="ORF">PPACK8108_LOCUS24985</name>
</gene>
<dbReference type="EMBL" id="CALTRL010006138">
    <property type="protein sequence ID" value="CAH7689839.1"/>
    <property type="molecule type" value="Genomic_DNA"/>
</dbReference>